<dbReference type="Gene3D" id="1.10.287.1260">
    <property type="match status" value="1"/>
</dbReference>
<dbReference type="InterPro" id="IPR023408">
    <property type="entry name" value="MscS_beta-dom_sf"/>
</dbReference>
<dbReference type="Gene3D" id="3.30.70.100">
    <property type="match status" value="1"/>
</dbReference>
<dbReference type="Gene3D" id="2.30.30.60">
    <property type="match status" value="1"/>
</dbReference>
<reference evidence="10 11" key="1">
    <citation type="journal article" date="2015" name="Genome Announc.">
        <title>Expanding the biotechnology potential of lactobacilli through comparative genomics of 213 strains and associated genera.</title>
        <authorList>
            <person name="Sun Z."/>
            <person name="Harris H.M."/>
            <person name="McCann A."/>
            <person name="Guo C."/>
            <person name="Argimon S."/>
            <person name="Zhang W."/>
            <person name="Yang X."/>
            <person name="Jeffery I.B."/>
            <person name="Cooney J.C."/>
            <person name="Kagawa T.F."/>
            <person name="Liu W."/>
            <person name="Song Y."/>
            <person name="Salvetti E."/>
            <person name="Wrobel A."/>
            <person name="Rasinkangas P."/>
            <person name="Parkhill J."/>
            <person name="Rea M.C."/>
            <person name="O'Sullivan O."/>
            <person name="Ritari J."/>
            <person name="Douillard F.P."/>
            <person name="Paul Ross R."/>
            <person name="Yang R."/>
            <person name="Briner A.E."/>
            <person name="Felis G.E."/>
            <person name="de Vos W.M."/>
            <person name="Barrangou R."/>
            <person name="Klaenhammer T.R."/>
            <person name="Caufield P.W."/>
            <person name="Cui Y."/>
            <person name="Zhang H."/>
            <person name="O'Toole P.W."/>
        </authorList>
    </citation>
    <scope>NUCLEOTIDE SEQUENCE [LARGE SCALE GENOMIC DNA]</scope>
    <source>
        <strain evidence="10 11">DSM 13961</strain>
    </source>
</reference>
<evidence type="ECO:0000313" key="10">
    <source>
        <dbReference type="EMBL" id="KRK52580.1"/>
    </source>
</evidence>
<name>A0ABR5NUZ3_9LACO</name>
<dbReference type="InterPro" id="IPR006685">
    <property type="entry name" value="MscS_channel_2nd"/>
</dbReference>
<dbReference type="PANTHER" id="PTHR30460">
    <property type="entry name" value="MODERATE CONDUCTANCE MECHANOSENSITIVE CHANNEL YBIO"/>
    <property type="match status" value="1"/>
</dbReference>
<proteinExistence type="inferred from homology"/>
<dbReference type="RefSeq" id="WP_225868793.1">
    <property type="nucleotide sequence ID" value="NZ_BBAE01000017.1"/>
</dbReference>
<evidence type="ECO:0000259" key="9">
    <source>
        <dbReference type="Pfam" id="PF21088"/>
    </source>
</evidence>
<organism evidence="10 11">
    <name type="scientific">Companilactobacillus kimchii DSM 13961 = JCM 10707</name>
    <dbReference type="NCBI Taxonomy" id="1423765"/>
    <lineage>
        <taxon>Bacteria</taxon>
        <taxon>Bacillati</taxon>
        <taxon>Bacillota</taxon>
        <taxon>Bacilli</taxon>
        <taxon>Lactobacillales</taxon>
        <taxon>Lactobacillaceae</taxon>
        <taxon>Companilactobacillus</taxon>
        <taxon>Companilactobacillus kimchii</taxon>
    </lineage>
</organism>
<dbReference type="Pfam" id="PF00924">
    <property type="entry name" value="MS_channel_2nd"/>
    <property type="match status" value="1"/>
</dbReference>
<dbReference type="SUPFAM" id="SSF82689">
    <property type="entry name" value="Mechanosensitive channel protein MscS (YggB), C-terminal domain"/>
    <property type="match status" value="1"/>
</dbReference>
<evidence type="ECO:0000256" key="6">
    <source>
        <dbReference type="ARBA" id="ARBA00023136"/>
    </source>
</evidence>
<dbReference type="InterPro" id="IPR010920">
    <property type="entry name" value="LSM_dom_sf"/>
</dbReference>
<dbReference type="SUPFAM" id="SSF82861">
    <property type="entry name" value="Mechanosensitive channel protein MscS (YggB), transmembrane region"/>
    <property type="match status" value="1"/>
</dbReference>
<dbReference type="PANTHER" id="PTHR30460:SF0">
    <property type="entry name" value="MODERATE CONDUCTANCE MECHANOSENSITIVE CHANNEL YBIO"/>
    <property type="match status" value="1"/>
</dbReference>
<evidence type="ECO:0000256" key="5">
    <source>
        <dbReference type="ARBA" id="ARBA00022989"/>
    </source>
</evidence>
<feature type="transmembrane region" description="Helical" evidence="7">
    <location>
        <begin position="29"/>
        <end position="53"/>
    </location>
</feature>
<dbReference type="Pfam" id="PF21088">
    <property type="entry name" value="MS_channel_1st"/>
    <property type="match status" value="1"/>
</dbReference>
<comment type="similarity">
    <text evidence="2">Belongs to the MscS (TC 1.A.23) family.</text>
</comment>
<dbReference type="EMBL" id="AZDH01000008">
    <property type="protein sequence ID" value="KRK52580.1"/>
    <property type="molecule type" value="Genomic_DNA"/>
</dbReference>
<accession>A0ABR5NUZ3</accession>
<dbReference type="Proteomes" id="UP000051499">
    <property type="component" value="Unassembled WGS sequence"/>
</dbReference>
<dbReference type="InterPro" id="IPR011066">
    <property type="entry name" value="MscS_channel_C_sf"/>
</dbReference>
<feature type="transmembrane region" description="Helical" evidence="7">
    <location>
        <begin position="80"/>
        <end position="99"/>
    </location>
</feature>
<feature type="domain" description="Mechanosensitive ion channel transmembrane helices 2/3" evidence="9">
    <location>
        <begin position="87"/>
        <end position="128"/>
    </location>
</feature>
<sequence>MKGTEILNTSLNLNTLIKKVFLKVDWESLLQHVVSVVFQLILLTVVLLLINWIGKKIIRHIFKTGLRNYKRGISPKKLDTIYTLVLNIFKYILMFFWIYALLSAIGIPVGTLIAGAGIFSLAIGLGAQGFVSDMVNGFFILLEQQISVGDTITVNSVEGQVTYVGIRTTQIQSVDGTLNYIPNRNITVVSNKSRNNMQALMEIPVSSAAPFEEITKIINQINQDLDLKKLQITKKPYIVGFSNQPDGTLVIQVATYTKPGAQFHVKNVLLEKYLSGITGAGIDLPK</sequence>
<dbReference type="SUPFAM" id="SSF50182">
    <property type="entry name" value="Sm-like ribonucleoproteins"/>
    <property type="match status" value="1"/>
</dbReference>
<keyword evidence="3" id="KW-1003">Cell membrane</keyword>
<evidence type="ECO:0000256" key="2">
    <source>
        <dbReference type="ARBA" id="ARBA00008017"/>
    </source>
</evidence>
<comment type="subcellular location">
    <subcellularLocation>
        <location evidence="1">Cell membrane</location>
        <topology evidence="1">Multi-pass membrane protein</topology>
    </subcellularLocation>
</comment>
<keyword evidence="6 7" id="KW-0472">Membrane</keyword>
<evidence type="ECO:0000256" key="4">
    <source>
        <dbReference type="ARBA" id="ARBA00022692"/>
    </source>
</evidence>
<evidence type="ECO:0000256" key="7">
    <source>
        <dbReference type="SAM" id="Phobius"/>
    </source>
</evidence>
<comment type="caution">
    <text evidence="10">The sequence shown here is derived from an EMBL/GenBank/DDBJ whole genome shotgun (WGS) entry which is preliminary data.</text>
</comment>
<keyword evidence="11" id="KW-1185">Reference proteome</keyword>
<keyword evidence="4 7" id="KW-0812">Transmembrane</keyword>
<dbReference type="InterPro" id="IPR049142">
    <property type="entry name" value="MS_channel_1st"/>
</dbReference>
<dbReference type="InterPro" id="IPR011014">
    <property type="entry name" value="MscS_channel_TM-2"/>
</dbReference>
<dbReference type="InterPro" id="IPR045276">
    <property type="entry name" value="YbiO_bact"/>
</dbReference>
<feature type="transmembrane region" description="Helical" evidence="7">
    <location>
        <begin position="105"/>
        <end position="127"/>
    </location>
</feature>
<evidence type="ECO:0000256" key="3">
    <source>
        <dbReference type="ARBA" id="ARBA00022475"/>
    </source>
</evidence>
<feature type="domain" description="Mechanosensitive ion channel MscS" evidence="8">
    <location>
        <begin position="131"/>
        <end position="193"/>
    </location>
</feature>
<evidence type="ECO:0000313" key="11">
    <source>
        <dbReference type="Proteomes" id="UP000051499"/>
    </source>
</evidence>
<protein>
    <submittedName>
        <fullName evidence="10">Small-conductance mechanosensitive channel</fullName>
    </submittedName>
</protein>
<evidence type="ECO:0000256" key="1">
    <source>
        <dbReference type="ARBA" id="ARBA00004651"/>
    </source>
</evidence>
<keyword evidence="5 7" id="KW-1133">Transmembrane helix</keyword>
<evidence type="ECO:0000259" key="8">
    <source>
        <dbReference type="Pfam" id="PF00924"/>
    </source>
</evidence>
<gene>
    <name evidence="10" type="ORF">FC97_GL002566</name>
</gene>